<keyword evidence="2 5" id="KW-0812">Transmembrane</keyword>
<accession>A0A2U2J249</accession>
<evidence type="ECO:0000256" key="1">
    <source>
        <dbReference type="ARBA" id="ARBA00004141"/>
    </source>
</evidence>
<keyword evidence="8" id="KW-1185">Reference proteome</keyword>
<feature type="transmembrane region" description="Helical" evidence="5">
    <location>
        <begin position="40"/>
        <end position="60"/>
    </location>
</feature>
<feature type="transmembrane region" description="Helical" evidence="5">
    <location>
        <begin position="188"/>
        <end position="209"/>
    </location>
</feature>
<evidence type="ECO:0000259" key="6">
    <source>
        <dbReference type="Pfam" id="PF00892"/>
    </source>
</evidence>
<keyword evidence="4 5" id="KW-0472">Membrane</keyword>
<dbReference type="GO" id="GO:0016020">
    <property type="term" value="C:membrane"/>
    <property type="evidence" value="ECO:0007669"/>
    <property type="project" value="UniProtKB-SubCell"/>
</dbReference>
<proteinExistence type="predicted"/>
<dbReference type="OrthoDB" id="9810556at2"/>
<feature type="transmembrane region" description="Helical" evidence="5">
    <location>
        <begin position="72"/>
        <end position="93"/>
    </location>
</feature>
<feature type="transmembrane region" description="Helical" evidence="5">
    <location>
        <begin position="279"/>
        <end position="299"/>
    </location>
</feature>
<dbReference type="Pfam" id="PF00892">
    <property type="entry name" value="EamA"/>
    <property type="match status" value="2"/>
</dbReference>
<feature type="domain" description="EamA" evidence="6">
    <location>
        <begin position="16"/>
        <end position="144"/>
    </location>
</feature>
<dbReference type="RefSeq" id="WP_109270558.1">
    <property type="nucleotide sequence ID" value="NZ_QFFF01000001.1"/>
</dbReference>
<dbReference type="AlphaFoldDB" id="A0A2U2J249"/>
<gene>
    <name evidence="7" type="ORF">DF286_05730</name>
</gene>
<dbReference type="Proteomes" id="UP000245916">
    <property type="component" value="Unassembled WGS sequence"/>
</dbReference>
<feature type="transmembrane region" description="Helical" evidence="5">
    <location>
        <begin position="12"/>
        <end position="34"/>
    </location>
</feature>
<sequence length="308" mass="32758">MSTLPRSMSGQDWTILLFLSFLWGASFLFIEIAVETVPPLTFVLIRVAIAAAALWLYLLARGQKLPLPPGALLAFLVIALLNNVLPFILFAWAQKTITAGLGSILNAMTPVWGVIVAHLWTRDERMTPAKVVGVLLGFGGVSVLIGVDLLGEIGTRVWAQLACLAATLCYALAGVYGRRFSTMGIPPAAVSTGQFTAAALIMLPLVLLFEPLSQTAAPPAEAWAAMVALALFCTSFAYILYFRLIASAGATNALLVTFLIPISAILLGALFLGEMLEPRHFAGMALIGLGLAAIDGRLLRPRQLSPAE</sequence>
<feature type="transmembrane region" description="Helical" evidence="5">
    <location>
        <begin position="221"/>
        <end position="241"/>
    </location>
</feature>
<dbReference type="InterPro" id="IPR000620">
    <property type="entry name" value="EamA_dom"/>
</dbReference>
<feature type="transmembrane region" description="Helical" evidence="5">
    <location>
        <begin position="157"/>
        <end position="176"/>
    </location>
</feature>
<comment type="subcellular location">
    <subcellularLocation>
        <location evidence="1">Membrane</location>
        <topology evidence="1">Multi-pass membrane protein</topology>
    </subcellularLocation>
</comment>
<dbReference type="PANTHER" id="PTHR32322">
    <property type="entry name" value="INNER MEMBRANE TRANSPORTER"/>
    <property type="match status" value="1"/>
</dbReference>
<organism evidence="7 8">
    <name type="scientific">Allosphingosinicella humi</name>
    <dbReference type="NCBI Taxonomy" id="2068657"/>
    <lineage>
        <taxon>Bacteria</taxon>
        <taxon>Pseudomonadati</taxon>
        <taxon>Pseudomonadota</taxon>
        <taxon>Alphaproteobacteria</taxon>
        <taxon>Sphingomonadales</taxon>
        <taxon>Sphingomonadaceae</taxon>
        <taxon>Allosphingosinicella</taxon>
    </lineage>
</organism>
<feature type="domain" description="EamA" evidence="6">
    <location>
        <begin position="158"/>
        <end position="293"/>
    </location>
</feature>
<evidence type="ECO:0000313" key="7">
    <source>
        <dbReference type="EMBL" id="PWG02419.1"/>
    </source>
</evidence>
<keyword evidence="3 5" id="KW-1133">Transmembrane helix</keyword>
<dbReference type="PANTHER" id="PTHR32322:SF9">
    <property type="entry name" value="AMINO-ACID METABOLITE EFFLUX PUMP-RELATED"/>
    <property type="match status" value="1"/>
</dbReference>
<comment type="caution">
    <text evidence="7">The sequence shown here is derived from an EMBL/GenBank/DDBJ whole genome shotgun (WGS) entry which is preliminary data.</text>
</comment>
<dbReference type="InterPro" id="IPR050638">
    <property type="entry name" value="AA-Vitamin_Transporters"/>
</dbReference>
<dbReference type="InterPro" id="IPR037185">
    <property type="entry name" value="EmrE-like"/>
</dbReference>
<evidence type="ECO:0000313" key="8">
    <source>
        <dbReference type="Proteomes" id="UP000245916"/>
    </source>
</evidence>
<dbReference type="EMBL" id="QFFF01000001">
    <property type="protein sequence ID" value="PWG02419.1"/>
    <property type="molecule type" value="Genomic_DNA"/>
</dbReference>
<protein>
    <submittedName>
        <fullName evidence="7">EamA family transporter</fullName>
    </submittedName>
</protein>
<name>A0A2U2J249_9SPHN</name>
<evidence type="ECO:0000256" key="3">
    <source>
        <dbReference type="ARBA" id="ARBA00022989"/>
    </source>
</evidence>
<evidence type="ECO:0000256" key="5">
    <source>
        <dbReference type="SAM" id="Phobius"/>
    </source>
</evidence>
<evidence type="ECO:0000256" key="4">
    <source>
        <dbReference type="ARBA" id="ARBA00023136"/>
    </source>
</evidence>
<reference evidence="7 8" key="1">
    <citation type="submission" date="2018-05" db="EMBL/GenBank/DDBJ databases">
        <title>Genome of Sphingosinicella humi QZX222.</title>
        <authorList>
            <person name="Qiao Z."/>
            <person name="Wang G."/>
        </authorList>
    </citation>
    <scope>NUCLEOTIDE SEQUENCE [LARGE SCALE GENOMIC DNA]</scope>
    <source>
        <strain evidence="7 8">QZX222</strain>
    </source>
</reference>
<evidence type="ECO:0000256" key="2">
    <source>
        <dbReference type="ARBA" id="ARBA00022692"/>
    </source>
</evidence>
<dbReference type="SUPFAM" id="SSF103481">
    <property type="entry name" value="Multidrug resistance efflux transporter EmrE"/>
    <property type="match status" value="2"/>
</dbReference>
<feature type="transmembrane region" description="Helical" evidence="5">
    <location>
        <begin position="99"/>
        <end position="120"/>
    </location>
</feature>
<feature type="transmembrane region" description="Helical" evidence="5">
    <location>
        <begin position="132"/>
        <end position="151"/>
    </location>
</feature>
<feature type="transmembrane region" description="Helical" evidence="5">
    <location>
        <begin position="253"/>
        <end position="273"/>
    </location>
</feature>